<protein>
    <submittedName>
        <fullName evidence="2">Uncharacterized protein</fullName>
    </submittedName>
</protein>
<proteinExistence type="predicted"/>
<feature type="region of interest" description="Disordered" evidence="1">
    <location>
        <begin position="1"/>
        <end position="52"/>
    </location>
</feature>
<keyword evidence="3" id="KW-1185">Reference proteome</keyword>
<evidence type="ECO:0000313" key="2">
    <source>
        <dbReference type="EMBL" id="USQ13063.1"/>
    </source>
</evidence>
<dbReference type="RefSeq" id="WP_252579289.1">
    <property type="nucleotide sequence ID" value="NZ_CP071527.1"/>
</dbReference>
<evidence type="ECO:0000313" key="3">
    <source>
        <dbReference type="Proteomes" id="UP001057474"/>
    </source>
</evidence>
<accession>A0ABY4Y607</accession>
<feature type="compositionally biased region" description="Low complexity" evidence="1">
    <location>
        <begin position="33"/>
        <end position="52"/>
    </location>
</feature>
<name>A0ABY4Y607_9GAMM</name>
<evidence type="ECO:0000256" key="1">
    <source>
        <dbReference type="SAM" id="MobiDB-lite"/>
    </source>
</evidence>
<sequence length="398" mass="43118">MMPEKQPQDESMTDDAGPQQLVQPAASPPANAPPATAADAVPVPVTHDAPAASGSRIGATAAAAGSGSGAGGYTLKRSPTQIQITNNLQTKSSSVLINGSGQAGPITPKDRQYLDGILSDATDWPWRDGFKIAVFSQEASRHFSIKYWESGVGRYEPHMGGARCSMDQVAQATLISKIGTYTNVSTYDEALVKLFENRETPHVVAVVEGRRNNLPDEFTLKGTRDPANSSEVTTVATYKLYTSSLQGKNRLNHDDSKQNMHFYIRDDMQIAPTEATIAENFKVGEIHFATGKGKYSVLVPHIPNDIARYPAKAVELLKAYAQRVASERTVVGYIGDTNFNKPIQEYSSPSAGGYQESGAYLVPASSGAKKFSYFMQAHTFFDGSNSYRMQRPTLLNHV</sequence>
<gene>
    <name evidence="2" type="ORF">J2N86_10195</name>
</gene>
<reference evidence="2" key="1">
    <citation type="submission" date="2021-03" db="EMBL/GenBank/DDBJ databases">
        <title>Legionella lytica PCM 2298.</title>
        <authorList>
            <person name="Koper P."/>
        </authorList>
    </citation>
    <scope>NUCLEOTIDE SEQUENCE</scope>
    <source>
        <strain evidence="2">PCM 2298</strain>
    </source>
</reference>
<organism evidence="2 3">
    <name type="scientific">Legionella lytica</name>
    <dbReference type="NCBI Taxonomy" id="96232"/>
    <lineage>
        <taxon>Bacteria</taxon>
        <taxon>Pseudomonadati</taxon>
        <taxon>Pseudomonadota</taxon>
        <taxon>Gammaproteobacteria</taxon>
        <taxon>Legionellales</taxon>
        <taxon>Legionellaceae</taxon>
        <taxon>Legionella</taxon>
    </lineage>
</organism>
<dbReference type="Proteomes" id="UP001057474">
    <property type="component" value="Chromosome"/>
</dbReference>
<dbReference type="EMBL" id="CP071527">
    <property type="protein sequence ID" value="USQ13063.1"/>
    <property type="molecule type" value="Genomic_DNA"/>
</dbReference>